<dbReference type="Proteomes" id="UP000006844">
    <property type="component" value="Chromosome"/>
</dbReference>
<dbReference type="EMBL" id="CP002467">
    <property type="protein sequence ID" value="ADV84212.1"/>
    <property type="molecule type" value="Genomic_DNA"/>
</dbReference>
<evidence type="ECO:0000313" key="1">
    <source>
        <dbReference type="EMBL" id="ADV84212.1"/>
    </source>
</evidence>
<name>E8UXX8_TERSS</name>
<dbReference type="OrthoDB" id="115567at2"/>
<sequence>MGAPDLSSFSPSWKATTLSGPPMIAPARQFTWPVPVPGEEDALARGALFLNVQPREGGSFLALCALGFSTGSVATGVFAMPEPDELCAVAGGYAYLVDTLHPDQIEQVPLRPVVQVLPVPESDAVVFVGFHSIYVRGAGDVRWQTPRLSWEGIILGHAENDILHGTGWDIKTDKEFPFTVNLRTQACEGGGFRG</sequence>
<dbReference type="HOGENOM" id="CLU_1400755_0_0_0"/>
<dbReference type="KEGG" id="tsa:AciPR4_3458"/>
<proteinExistence type="predicted"/>
<evidence type="ECO:0000313" key="2">
    <source>
        <dbReference type="Proteomes" id="UP000006844"/>
    </source>
</evidence>
<gene>
    <name evidence="1" type="ordered locus">AciPR4_3458</name>
</gene>
<protein>
    <submittedName>
        <fullName evidence="1">Uncharacterized protein</fullName>
    </submittedName>
</protein>
<dbReference type="eggNOG" id="ENOG502ZPHV">
    <property type="taxonomic scope" value="Bacteria"/>
</dbReference>
<reference evidence="1 2" key="1">
    <citation type="journal article" date="2012" name="Stand. Genomic Sci.">
        <title>Complete genome sequence of Terriglobus saanensis type strain SP1PR4(T), an Acidobacteria from tundra soil.</title>
        <authorList>
            <person name="Rawat S.R."/>
            <person name="Mannisto M.K."/>
            <person name="Starovoytov V."/>
            <person name="Goodwin L."/>
            <person name="Nolan M."/>
            <person name="Hauser L."/>
            <person name="Land M."/>
            <person name="Davenport K.W."/>
            <person name="Woyke T."/>
            <person name="Haggblom M.M."/>
        </authorList>
    </citation>
    <scope>NUCLEOTIDE SEQUENCE</scope>
    <source>
        <strain evidence="2">ATCC BAA-1853 / DSM 23119 / SP1PR4</strain>
    </source>
</reference>
<dbReference type="AlphaFoldDB" id="E8UXX8"/>
<organism evidence="1 2">
    <name type="scientific">Terriglobus saanensis (strain ATCC BAA-1853 / DSM 23119 / SP1PR4)</name>
    <dbReference type="NCBI Taxonomy" id="401053"/>
    <lineage>
        <taxon>Bacteria</taxon>
        <taxon>Pseudomonadati</taxon>
        <taxon>Acidobacteriota</taxon>
        <taxon>Terriglobia</taxon>
        <taxon>Terriglobales</taxon>
        <taxon>Acidobacteriaceae</taxon>
        <taxon>Terriglobus</taxon>
    </lineage>
</organism>
<accession>E8UXX8</accession>
<dbReference type="RefSeq" id="WP_013569942.1">
    <property type="nucleotide sequence ID" value="NC_014963.1"/>
</dbReference>
<dbReference type="STRING" id="401053.AciPR4_3458"/>
<keyword evidence="2" id="KW-1185">Reference proteome</keyword>